<proteinExistence type="inferred from homology"/>
<dbReference type="PIRSF" id="PIRSF006305">
    <property type="entry name" value="Maf"/>
    <property type="match status" value="1"/>
</dbReference>
<dbReference type="HAMAP" id="MF_00528">
    <property type="entry name" value="Maf"/>
    <property type="match status" value="1"/>
</dbReference>
<dbReference type="AlphaFoldDB" id="A0A8E0RRL3"/>
<dbReference type="NCBIfam" id="TIGR00172">
    <property type="entry name" value="maf"/>
    <property type="match status" value="1"/>
</dbReference>
<dbReference type="SUPFAM" id="SSF52972">
    <property type="entry name" value="ITPase-like"/>
    <property type="match status" value="1"/>
</dbReference>
<reference evidence="3" key="1">
    <citation type="submission" date="2019-05" db="EMBL/GenBank/DDBJ databases">
        <title>Annotation for the trematode Fasciolopsis buski.</title>
        <authorList>
            <person name="Choi Y.-J."/>
        </authorList>
    </citation>
    <scope>NUCLEOTIDE SEQUENCE</scope>
    <source>
        <strain evidence="3">HT</strain>
        <tissue evidence="3">Whole worm</tissue>
    </source>
</reference>
<comment type="caution">
    <text evidence="3">The sequence shown here is derived from an EMBL/GenBank/DDBJ whole genome shotgun (WGS) entry which is preliminary data.</text>
</comment>
<keyword evidence="4" id="KW-1185">Reference proteome</keyword>
<dbReference type="EMBL" id="LUCM01009124">
    <property type="protein sequence ID" value="KAA0187415.1"/>
    <property type="molecule type" value="Genomic_DNA"/>
</dbReference>
<evidence type="ECO:0000313" key="4">
    <source>
        <dbReference type="Proteomes" id="UP000728185"/>
    </source>
</evidence>
<dbReference type="InterPro" id="IPR003697">
    <property type="entry name" value="Maf-like"/>
</dbReference>
<keyword evidence="2" id="KW-0378">Hydrolase</keyword>
<evidence type="ECO:0000256" key="2">
    <source>
        <dbReference type="ARBA" id="ARBA00022801"/>
    </source>
</evidence>
<sequence length="208" mass="22869">MLSSLTKTLFHKRIVLASSSPRRKEIMETMGIRCETVSPAVDENIPLSNYKSVAEYVEKLALLKAEAAADNLGPQHDYDIIIAADTVVTLYGEIFGKPGNRTEAVETLRRLSGRSHEVLTGVCILAFHPAGKRECAIFHETTVVTMASLDEETITAYVDSGEPMDKAGAYGIQGLGCSLIERIEGDYFNVVGLPCFKLCMHIRELCDR</sequence>
<dbReference type="Gene3D" id="3.90.950.10">
    <property type="match status" value="1"/>
</dbReference>
<dbReference type="Proteomes" id="UP000728185">
    <property type="component" value="Unassembled WGS sequence"/>
</dbReference>
<comment type="cofactor">
    <cofactor evidence="1">
        <name>a divalent metal cation</name>
        <dbReference type="ChEBI" id="CHEBI:60240"/>
    </cofactor>
</comment>
<evidence type="ECO:0000256" key="1">
    <source>
        <dbReference type="ARBA" id="ARBA00001968"/>
    </source>
</evidence>
<dbReference type="OrthoDB" id="10267058at2759"/>
<gene>
    <name evidence="3" type="ORF">FBUS_09415</name>
</gene>
<protein>
    <submittedName>
        <fullName evidence="3">Septum formation inhibitor Maf</fullName>
    </submittedName>
</protein>
<dbReference type="Pfam" id="PF02545">
    <property type="entry name" value="Maf"/>
    <property type="match status" value="1"/>
</dbReference>
<dbReference type="InterPro" id="IPR029001">
    <property type="entry name" value="ITPase-like_fam"/>
</dbReference>
<dbReference type="PANTHER" id="PTHR43213">
    <property type="entry name" value="BIFUNCTIONAL DTTP/UTP PYROPHOSPHATASE/METHYLTRANSFERASE PROTEIN-RELATED"/>
    <property type="match status" value="1"/>
</dbReference>
<dbReference type="CDD" id="cd00555">
    <property type="entry name" value="Maf"/>
    <property type="match status" value="1"/>
</dbReference>
<dbReference type="PANTHER" id="PTHR43213:SF5">
    <property type="entry name" value="BIFUNCTIONAL DTTP_UTP PYROPHOSPHATASE_METHYLTRANSFERASE PROTEIN-RELATED"/>
    <property type="match status" value="1"/>
</dbReference>
<accession>A0A8E0RRL3</accession>
<organism evidence="3 4">
    <name type="scientific">Fasciolopsis buskii</name>
    <dbReference type="NCBI Taxonomy" id="27845"/>
    <lineage>
        <taxon>Eukaryota</taxon>
        <taxon>Metazoa</taxon>
        <taxon>Spiralia</taxon>
        <taxon>Lophotrochozoa</taxon>
        <taxon>Platyhelminthes</taxon>
        <taxon>Trematoda</taxon>
        <taxon>Digenea</taxon>
        <taxon>Plagiorchiida</taxon>
        <taxon>Echinostomata</taxon>
        <taxon>Echinostomatoidea</taxon>
        <taxon>Fasciolidae</taxon>
        <taxon>Fasciolopsis</taxon>
    </lineage>
</organism>
<evidence type="ECO:0000313" key="3">
    <source>
        <dbReference type="EMBL" id="KAA0187415.1"/>
    </source>
</evidence>
<name>A0A8E0RRL3_9TREM</name>
<dbReference type="GO" id="GO:0047429">
    <property type="term" value="F:nucleoside triphosphate diphosphatase activity"/>
    <property type="evidence" value="ECO:0007669"/>
    <property type="project" value="InterPro"/>
</dbReference>